<name>A0ABD1SI92_9LAMI</name>
<dbReference type="PRINTS" id="PR00449">
    <property type="entry name" value="RASTRNSFRMNG"/>
</dbReference>
<dbReference type="PROSITE" id="PS51419">
    <property type="entry name" value="RAB"/>
    <property type="match status" value="1"/>
</dbReference>
<dbReference type="Proteomes" id="UP001604277">
    <property type="component" value="Unassembled WGS sequence"/>
</dbReference>
<dbReference type="Pfam" id="PF00071">
    <property type="entry name" value="Ras"/>
    <property type="match status" value="1"/>
</dbReference>
<protein>
    <submittedName>
        <fullName evidence="1">Small GTPase superfamily</fullName>
    </submittedName>
</protein>
<comment type="caution">
    <text evidence="1">The sequence shown here is derived from an EMBL/GenBank/DDBJ whole genome shotgun (WGS) entry which is preliminary data.</text>
</comment>
<dbReference type="AlphaFoldDB" id="A0ABD1SI92"/>
<gene>
    <name evidence="1" type="ORF">Fot_34295</name>
</gene>
<dbReference type="InterPro" id="IPR027417">
    <property type="entry name" value="P-loop_NTPase"/>
</dbReference>
<dbReference type="SMART" id="SM00173">
    <property type="entry name" value="RAS"/>
    <property type="match status" value="1"/>
</dbReference>
<proteinExistence type="predicted"/>
<dbReference type="EMBL" id="JBFOLJ010000010">
    <property type="protein sequence ID" value="KAL2500447.1"/>
    <property type="molecule type" value="Genomic_DNA"/>
</dbReference>
<keyword evidence="2" id="KW-1185">Reference proteome</keyword>
<evidence type="ECO:0000313" key="1">
    <source>
        <dbReference type="EMBL" id="KAL2500447.1"/>
    </source>
</evidence>
<dbReference type="InterPro" id="IPR001806">
    <property type="entry name" value="Small_GTPase"/>
</dbReference>
<dbReference type="SMART" id="SM00175">
    <property type="entry name" value="RAB"/>
    <property type="match status" value="1"/>
</dbReference>
<dbReference type="PROSITE" id="PS51421">
    <property type="entry name" value="RAS"/>
    <property type="match status" value="1"/>
</dbReference>
<dbReference type="PANTHER" id="PTHR47979">
    <property type="entry name" value="DRAB11-RELATED"/>
    <property type="match status" value="1"/>
</dbReference>
<reference evidence="2" key="1">
    <citation type="submission" date="2024-07" db="EMBL/GenBank/DDBJ databases">
        <title>Two chromosome-level genome assemblies of Korean endemic species Abeliophyllum distichum and Forsythia ovata (Oleaceae).</title>
        <authorList>
            <person name="Jang H."/>
        </authorList>
    </citation>
    <scope>NUCLEOTIDE SEQUENCE [LARGE SCALE GENOMIC DNA]</scope>
</reference>
<organism evidence="1 2">
    <name type="scientific">Forsythia ovata</name>
    <dbReference type="NCBI Taxonomy" id="205694"/>
    <lineage>
        <taxon>Eukaryota</taxon>
        <taxon>Viridiplantae</taxon>
        <taxon>Streptophyta</taxon>
        <taxon>Embryophyta</taxon>
        <taxon>Tracheophyta</taxon>
        <taxon>Spermatophyta</taxon>
        <taxon>Magnoliopsida</taxon>
        <taxon>eudicotyledons</taxon>
        <taxon>Gunneridae</taxon>
        <taxon>Pentapetalae</taxon>
        <taxon>asterids</taxon>
        <taxon>lamiids</taxon>
        <taxon>Lamiales</taxon>
        <taxon>Oleaceae</taxon>
        <taxon>Forsythieae</taxon>
        <taxon>Forsythia</taxon>
    </lineage>
</organism>
<dbReference type="SUPFAM" id="SSF52540">
    <property type="entry name" value="P-loop containing nucleoside triphosphate hydrolases"/>
    <property type="match status" value="1"/>
</dbReference>
<dbReference type="Gene3D" id="3.40.50.300">
    <property type="entry name" value="P-loop containing nucleotide triphosphate hydrolases"/>
    <property type="match status" value="1"/>
</dbReference>
<evidence type="ECO:0000313" key="2">
    <source>
        <dbReference type="Proteomes" id="UP001604277"/>
    </source>
</evidence>
<dbReference type="InterPro" id="IPR050209">
    <property type="entry name" value="Rab_GTPases_membrane_traffic"/>
</dbReference>
<sequence length="244" mass="28041">MAGDYNTEKLAEMIGLHLDGTYAKCDVWKEFASCLLRLCQCGEDRMSACSNGNDEHNQIYLDHSNQILEIFSNSESGKTWRLRCRWWINRHFSHNILASDIASLYQVSMGAYYRGAVGALLVFYVTRRVTFENVERWLKELRDHTDQNIMIMIVENKADLRHLRAVCTEDGTAFAEREKTYFMETSALESMNVENAFTELLTQIYRVVRRKALEIGDDPATLPKGQTIKVDNKDDVSKIACCSI</sequence>
<accession>A0ABD1SI92</accession>